<feature type="compositionally biased region" description="Basic and acidic residues" evidence="1">
    <location>
        <begin position="248"/>
        <end position="297"/>
    </location>
</feature>
<gene>
    <name evidence="3" type="ORF">Pmani_007051</name>
</gene>
<protein>
    <recommendedName>
        <fullName evidence="2">PiggyBac transposable element-derived protein domain-containing protein</fullName>
    </recommendedName>
</protein>
<name>A0AAE1Q9V8_9EUCA</name>
<accession>A0AAE1Q9V8</accession>
<sequence>MNRVMDKTKEARLEAEETKLKLKQTLEAAEAKQEELEAEVRQMVARITSLEEEVQQLEAEVAKREKQVKEEITKREKQAEEERQRLEEKEQRLLKMNKERLALVGERARLHARCTTQAEDRRRVEVEMEQLAEDKKRLRLEKEESEEDRKRLMEENKLIENERKKLMEENERMECDKKTLVEAERERGKSVELKLEGLHGEHEEERRSLSPTTTPTPDSPTPLPPPPHHQREKDLEASVGNTSILSINKHDREAISSRRERNNKITRRDRDTNRWERERSSSNKREKDTNNSRREQDSSTNKRNHSSSDSSLWLENKENLFISTTTTTTTNNTFSGKHGRKTIEGGSGNSGILGLSSSPNLIQEDKDVDIDVYGGTGEYDDGETSGESLDLSICSDHHYSSLERGTTISALAATTPTAAVVIMSCHTIHPLYPRSCAQSLSIKKTLQPPAGDSFNHKSCKQRTHGGEKETLLCDLPTMSERRYLQNVEEAVNYLYSLPEEEEVTGIDIALEPPDDGAESDVDDPSEDAVDVGVENVRLLGAKLLAQPPHIQFTNRNTCTEPSSSWSAPIIDEQEELQTAENDIEPTQPKKKKQKRSKPVYEWKRCEFESCDNGDSMKLPETHKPSIVNKWGDEGLTPADIFKHFWNKEVMELVKRETNRYHQVKFGRELNVTIEELYQVLGIFLLSGYTPVPNRRLFWSKQADTRNLAVIQCGMTLNRFEEIVRSMHFVDNSKKPPDDRIFKIRPLFDHFNKVFKDAAHPLPMTWAIDEAMEPYYGRHGFKQFIKGKPVRFGYKFWCLCSHEGLLVNFRLYEGKDSGFEEGMTIDESVVSAMAKGTVPTGSNGFIDNFFTTLPLLKAFKEDDIGLTGTIRKDKVRSVPLSDIKKKERGAAELFQEKEKQIAICLWNDNSDVQMATNKSDSASLSMSKCKRWSKKKKEVVVLPQPNIVKQYNKGMGGVDLFDQFRGKYRVSFRKRVWYYPLFRFLLNGSIVNGWILYKKIHMVTELEFLREIVNVLLKPSEKPRRYMPLTSPEDVRYDRRDHYVVMGDTQRRCGVCKKNVKPKCSKCDVALHIQCFVEYHTKK</sequence>
<dbReference type="AlphaFoldDB" id="A0AAE1Q9V8"/>
<feature type="compositionally biased region" description="Pro residues" evidence="1">
    <location>
        <begin position="217"/>
        <end position="227"/>
    </location>
</feature>
<feature type="region of interest" description="Disordered" evidence="1">
    <location>
        <begin position="328"/>
        <end position="350"/>
    </location>
</feature>
<comment type="caution">
    <text evidence="3">The sequence shown here is derived from an EMBL/GenBank/DDBJ whole genome shotgun (WGS) entry which is preliminary data.</text>
</comment>
<keyword evidence="4" id="KW-1185">Reference proteome</keyword>
<proteinExistence type="predicted"/>
<dbReference type="EMBL" id="JAWZYT010000531">
    <property type="protein sequence ID" value="KAK4322255.1"/>
    <property type="molecule type" value="Genomic_DNA"/>
</dbReference>
<feature type="domain" description="PiggyBac transposable element-derived protein" evidence="2">
    <location>
        <begin position="636"/>
        <end position="993"/>
    </location>
</feature>
<feature type="compositionally biased region" description="Basic and acidic residues" evidence="1">
    <location>
        <begin position="132"/>
        <end position="208"/>
    </location>
</feature>
<evidence type="ECO:0000256" key="1">
    <source>
        <dbReference type="SAM" id="MobiDB-lite"/>
    </source>
</evidence>
<dbReference type="Pfam" id="PF13843">
    <property type="entry name" value="DDE_Tnp_1_7"/>
    <property type="match status" value="1"/>
</dbReference>
<dbReference type="PANTHER" id="PTHR47272">
    <property type="entry name" value="DDE_TNP_1_7 DOMAIN-CONTAINING PROTEIN"/>
    <property type="match status" value="1"/>
</dbReference>
<evidence type="ECO:0000313" key="4">
    <source>
        <dbReference type="Proteomes" id="UP001292094"/>
    </source>
</evidence>
<dbReference type="InterPro" id="IPR029526">
    <property type="entry name" value="PGBD"/>
</dbReference>
<dbReference type="PANTHER" id="PTHR47272:SF2">
    <property type="entry name" value="PIGGYBAC TRANSPOSABLE ELEMENT-DERIVED PROTEIN 3-LIKE"/>
    <property type="match status" value="1"/>
</dbReference>
<evidence type="ECO:0000313" key="3">
    <source>
        <dbReference type="EMBL" id="KAK4322255.1"/>
    </source>
</evidence>
<evidence type="ECO:0000259" key="2">
    <source>
        <dbReference type="Pfam" id="PF13843"/>
    </source>
</evidence>
<organism evidence="3 4">
    <name type="scientific">Petrolisthes manimaculis</name>
    <dbReference type="NCBI Taxonomy" id="1843537"/>
    <lineage>
        <taxon>Eukaryota</taxon>
        <taxon>Metazoa</taxon>
        <taxon>Ecdysozoa</taxon>
        <taxon>Arthropoda</taxon>
        <taxon>Crustacea</taxon>
        <taxon>Multicrustacea</taxon>
        <taxon>Malacostraca</taxon>
        <taxon>Eumalacostraca</taxon>
        <taxon>Eucarida</taxon>
        <taxon>Decapoda</taxon>
        <taxon>Pleocyemata</taxon>
        <taxon>Anomura</taxon>
        <taxon>Galatheoidea</taxon>
        <taxon>Porcellanidae</taxon>
        <taxon>Petrolisthes</taxon>
    </lineage>
</organism>
<feature type="region of interest" description="Disordered" evidence="1">
    <location>
        <begin position="132"/>
        <end position="312"/>
    </location>
</feature>
<feature type="region of interest" description="Disordered" evidence="1">
    <location>
        <begin position="65"/>
        <end position="84"/>
    </location>
</feature>
<dbReference type="Proteomes" id="UP001292094">
    <property type="component" value="Unassembled WGS sequence"/>
</dbReference>
<reference evidence="3" key="1">
    <citation type="submission" date="2023-11" db="EMBL/GenBank/DDBJ databases">
        <title>Genome assemblies of two species of porcelain crab, Petrolisthes cinctipes and Petrolisthes manimaculis (Anomura: Porcellanidae).</title>
        <authorList>
            <person name="Angst P."/>
        </authorList>
    </citation>
    <scope>NUCLEOTIDE SEQUENCE</scope>
    <source>
        <strain evidence="3">PB745_02</strain>
        <tissue evidence="3">Gill</tissue>
    </source>
</reference>